<dbReference type="GO" id="GO:0015297">
    <property type="term" value="F:antiporter activity"/>
    <property type="evidence" value="ECO:0007669"/>
    <property type="project" value="InterPro"/>
</dbReference>
<name>A0A0F6W460_9BACT</name>
<dbReference type="GO" id="GO:0016020">
    <property type="term" value="C:membrane"/>
    <property type="evidence" value="ECO:0007669"/>
    <property type="project" value="UniProtKB-SubCell"/>
</dbReference>
<keyword evidence="4" id="KW-0633">Potassium transport</keyword>
<dbReference type="EMBL" id="CP011125">
    <property type="protein sequence ID" value="AKF06955.1"/>
    <property type="molecule type" value="Genomic_DNA"/>
</dbReference>
<dbReference type="SUPFAM" id="SSF51735">
    <property type="entry name" value="NAD(P)-binding Rossmann-fold domains"/>
    <property type="match status" value="1"/>
</dbReference>
<keyword evidence="4" id="KW-0406">Ion transport</keyword>
<protein>
    <submittedName>
        <fullName evidence="11">Glutathione-regulated potassium-efflux system protein KefC</fullName>
    </submittedName>
</protein>
<evidence type="ECO:0000256" key="5">
    <source>
        <dbReference type="ARBA" id="ARBA00022692"/>
    </source>
</evidence>
<dbReference type="KEGG" id="samy:DB32_004104"/>
<sequence>MWRDDAPHVRRIVLLARPPSWTEAPRTRARRLPRSSRDTELALRAIDAPGGAMEHIPHLDQLALVAGLGVLVSVLLAKLKLPPVAGLLVAGALAGPRGLALVASTEAIAALAEIGVMFLLFSIGLELSLARLRAILRDAAVGGVLQVTLTIAVTFVIARALGHDAAAAVLFGFVFALSSTAIVLRALTERRELDAQHGRFVVGALILQDLCVVPMVLVVPVLARGGEAMDATVAIAWALVKAGVLVAAVLLVSRWLVPRALAWVDASGSREVFLLAVLGLCLGTAWLTSLAGLSLALGAFLAGMMLAETDFGDRALGDVLPLRDAFVSIFFVSLGMLFDVEVVLEHPLVIALLLLAFVVGKLVIATFAALVMRFPARAAWLAGVGLANFGEFGFVLANVGLERNVIAPHDTQLLLGAGILSMFLTPVLSGLAPRIPAERALAPFARLLRARPLRELEVCPTRSGHVVVAGSGLGARLVADALARCGIGHVVIDSDAQSARTARDRGEAVVYGEPTSRIVLAHAGLASASALVLVGTDPSAVGRAVTAARAIAPKVPILVRAHYVREGAGLEERGASDVVSDEVETGVEIVARVLRRLEVPRNVIEARLREARSELPEDCARRSSTLPRNVLGASAELSKMKVDSLEIHPGSHAEGRTLVDLDLRRRSGVTAFALRRDGGIVDARELATTALHHGDVLFVVGTTEAVRAAGDVLSHGEEASAEMP</sequence>
<dbReference type="InterPro" id="IPR006153">
    <property type="entry name" value="Cation/H_exchanger_TM"/>
</dbReference>
<dbReference type="InterPro" id="IPR003148">
    <property type="entry name" value="RCK_N"/>
</dbReference>
<feature type="transmembrane region" description="Helical" evidence="8">
    <location>
        <begin position="272"/>
        <end position="305"/>
    </location>
</feature>
<dbReference type="GO" id="GO:1902600">
    <property type="term" value="P:proton transmembrane transport"/>
    <property type="evidence" value="ECO:0007669"/>
    <property type="project" value="InterPro"/>
</dbReference>
<gene>
    <name evidence="11" type="ORF">DB32_004104</name>
</gene>
<dbReference type="Gene3D" id="3.40.50.720">
    <property type="entry name" value="NAD(P)-binding Rossmann-like Domain"/>
    <property type="match status" value="1"/>
</dbReference>
<dbReference type="SUPFAM" id="SSF116726">
    <property type="entry name" value="TrkA C-terminal domain-like"/>
    <property type="match status" value="1"/>
</dbReference>
<reference evidence="11 12" key="1">
    <citation type="submission" date="2015-03" db="EMBL/GenBank/DDBJ databases">
        <title>Genome assembly of Sandaracinus amylolyticus DSM 53668.</title>
        <authorList>
            <person name="Sharma G."/>
            <person name="Subramanian S."/>
        </authorList>
    </citation>
    <scope>NUCLEOTIDE SEQUENCE [LARGE SCALE GENOMIC DNA]</scope>
    <source>
        <strain evidence="11 12">DSM 53668</strain>
    </source>
</reference>
<dbReference type="InterPro" id="IPR036721">
    <property type="entry name" value="RCK_C_sf"/>
</dbReference>
<comment type="similarity">
    <text evidence="2">Belongs to the monovalent cation:proton antiporter 2 (CPA2) transporter (TC 2.A.37) family.</text>
</comment>
<feature type="transmembrane region" description="Helical" evidence="8">
    <location>
        <begin position="234"/>
        <end position="252"/>
    </location>
</feature>
<dbReference type="Pfam" id="PF02254">
    <property type="entry name" value="TrkA_N"/>
    <property type="match status" value="1"/>
</dbReference>
<keyword evidence="5 8" id="KW-0812">Transmembrane</keyword>
<dbReference type="InterPro" id="IPR036291">
    <property type="entry name" value="NAD(P)-bd_dom_sf"/>
</dbReference>
<keyword evidence="3" id="KW-0813">Transport</keyword>
<comment type="subcellular location">
    <subcellularLocation>
        <location evidence="1">Membrane</location>
        <topology evidence="1">Multi-pass membrane protein</topology>
    </subcellularLocation>
</comment>
<dbReference type="Proteomes" id="UP000034883">
    <property type="component" value="Chromosome"/>
</dbReference>
<evidence type="ECO:0000256" key="1">
    <source>
        <dbReference type="ARBA" id="ARBA00004141"/>
    </source>
</evidence>
<dbReference type="GO" id="GO:0008324">
    <property type="term" value="F:monoatomic cation transmembrane transporter activity"/>
    <property type="evidence" value="ECO:0007669"/>
    <property type="project" value="InterPro"/>
</dbReference>
<dbReference type="GO" id="GO:0006813">
    <property type="term" value="P:potassium ion transport"/>
    <property type="evidence" value="ECO:0007669"/>
    <property type="project" value="UniProtKB-KW"/>
</dbReference>
<feature type="transmembrane region" description="Helical" evidence="8">
    <location>
        <begin position="413"/>
        <end position="432"/>
    </location>
</feature>
<feature type="transmembrane region" description="Helical" evidence="8">
    <location>
        <begin position="351"/>
        <end position="372"/>
    </location>
</feature>
<evidence type="ECO:0000313" key="11">
    <source>
        <dbReference type="EMBL" id="AKF06955.1"/>
    </source>
</evidence>
<dbReference type="Pfam" id="PF02080">
    <property type="entry name" value="TrkA_C"/>
    <property type="match status" value="1"/>
</dbReference>
<keyword evidence="6 8" id="KW-1133">Transmembrane helix</keyword>
<dbReference type="Gene3D" id="1.20.1530.20">
    <property type="match status" value="1"/>
</dbReference>
<feature type="transmembrane region" description="Helical" evidence="8">
    <location>
        <begin position="108"/>
        <end position="127"/>
    </location>
</feature>
<dbReference type="InterPro" id="IPR038770">
    <property type="entry name" value="Na+/solute_symporter_sf"/>
</dbReference>
<dbReference type="Gene3D" id="3.30.70.1450">
    <property type="entry name" value="Regulator of K+ conductance, C-terminal domain"/>
    <property type="match status" value="1"/>
</dbReference>
<evidence type="ECO:0000259" key="9">
    <source>
        <dbReference type="PROSITE" id="PS51201"/>
    </source>
</evidence>
<organism evidence="11 12">
    <name type="scientific">Sandaracinus amylolyticus</name>
    <dbReference type="NCBI Taxonomy" id="927083"/>
    <lineage>
        <taxon>Bacteria</taxon>
        <taxon>Pseudomonadati</taxon>
        <taxon>Myxococcota</taxon>
        <taxon>Polyangia</taxon>
        <taxon>Polyangiales</taxon>
        <taxon>Sandaracinaceae</taxon>
        <taxon>Sandaracinus</taxon>
    </lineage>
</organism>
<proteinExistence type="inferred from homology"/>
<keyword evidence="12" id="KW-1185">Reference proteome</keyword>
<dbReference type="PANTHER" id="PTHR42751:SF3">
    <property type="entry name" value="SODIUM_GLUTAMATE SYMPORTER"/>
    <property type="match status" value="1"/>
</dbReference>
<evidence type="ECO:0000256" key="8">
    <source>
        <dbReference type="SAM" id="Phobius"/>
    </source>
</evidence>
<feature type="transmembrane region" description="Helical" evidence="8">
    <location>
        <begin position="167"/>
        <end position="188"/>
    </location>
</feature>
<dbReference type="AlphaFoldDB" id="A0A0F6W460"/>
<feature type="domain" description="RCK N-terminal" evidence="9">
    <location>
        <begin position="463"/>
        <end position="580"/>
    </location>
</feature>
<dbReference type="InterPro" id="IPR006037">
    <property type="entry name" value="RCK_C"/>
</dbReference>
<feature type="transmembrane region" description="Helical" evidence="8">
    <location>
        <begin position="378"/>
        <end position="401"/>
    </location>
</feature>
<evidence type="ECO:0000259" key="10">
    <source>
        <dbReference type="PROSITE" id="PS51202"/>
    </source>
</evidence>
<dbReference type="PANTHER" id="PTHR42751">
    <property type="entry name" value="SODIUM/HYDROGEN EXCHANGER FAMILY/TRKA DOMAIN PROTEIN"/>
    <property type="match status" value="1"/>
</dbReference>
<keyword evidence="4" id="KW-0630">Potassium</keyword>
<feature type="transmembrane region" description="Helical" evidence="8">
    <location>
        <begin position="59"/>
        <end position="77"/>
    </location>
</feature>
<dbReference type="PROSITE" id="PS51202">
    <property type="entry name" value="RCK_C"/>
    <property type="match status" value="1"/>
</dbReference>
<evidence type="ECO:0000313" key="12">
    <source>
        <dbReference type="Proteomes" id="UP000034883"/>
    </source>
</evidence>
<evidence type="ECO:0000256" key="2">
    <source>
        <dbReference type="ARBA" id="ARBA00005551"/>
    </source>
</evidence>
<dbReference type="STRING" id="927083.DB32_004104"/>
<evidence type="ECO:0000256" key="7">
    <source>
        <dbReference type="ARBA" id="ARBA00023136"/>
    </source>
</evidence>
<accession>A0A0F6W460</accession>
<evidence type="ECO:0000256" key="3">
    <source>
        <dbReference type="ARBA" id="ARBA00022448"/>
    </source>
</evidence>
<feature type="transmembrane region" description="Helical" evidence="8">
    <location>
        <begin position="200"/>
        <end position="222"/>
    </location>
</feature>
<feature type="domain" description="RCK C-terminal" evidence="10">
    <location>
        <begin position="630"/>
        <end position="715"/>
    </location>
</feature>
<feature type="transmembrane region" description="Helical" evidence="8">
    <location>
        <begin position="139"/>
        <end position="161"/>
    </location>
</feature>
<keyword evidence="7 8" id="KW-0472">Membrane</keyword>
<evidence type="ECO:0000256" key="6">
    <source>
        <dbReference type="ARBA" id="ARBA00022989"/>
    </source>
</evidence>
<feature type="transmembrane region" description="Helical" evidence="8">
    <location>
        <begin position="325"/>
        <end position="344"/>
    </location>
</feature>
<evidence type="ECO:0000256" key="4">
    <source>
        <dbReference type="ARBA" id="ARBA00022538"/>
    </source>
</evidence>
<dbReference type="PROSITE" id="PS51201">
    <property type="entry name" value="RCK_N"/>
    <property type="match status" value="1"/>
</dbReference>
<dbReference type="Pfam" id="PF00999">
    <property type="entry name" value="Na_H_Exchanger"/>
    <property type="match status" value="1"/>
</dbReference>